<keyword evidence="1" id="KW-0805">Transcription regulation</keyword>
<dbReference type="GO" id="GO:0006355">
    <property type="term" value="P:regulation of DNA-templated transcription"/>
    <property type="evidence" value="ECO:0007669"/>
    <property type="project" value="InterPro"/>
</dbReference>
<evidence type="ECO:0000256" key="1">
    <source>
        <dbReference type="ARBA" id="ARBA00023015"/>
    </source>
</evidence>
<dbReference type="PANTHER" id="PTHR44688">
    <property type="entry name" value="DNA-BINDING TRANSCRIPTIONAL ACTIVATOR DEVR_DOSR"/>
    <property type="match status" value="1"/>
</dbReference>
<dbReference type="CDD" id="cd06170">
    <property type="entry name" value="LuxR_C_like"/>
    <property type="match status" value="1"/>
</dbReference>
<proteinExistence type="predicted"/>
<dbReference type="PANTHER" id="PTHR44688:SF16">
    <property type="entry name" value="DNA-BINDING TRANSCRIPTIONAL ACTIVATOR DEVR_DOSR"/>
    <property type="match status" value="1"/>
</dbReference>
<dbReference type="KEGG" id="lvi:G7068_07890"/>
<dbReference type="InterPro" id="IPR016032">
    <property type="entry name" value="Sig_transdc_resp-reg_C-effctor"/>
</dbReference>
<dbReference type="SUPFAM" id="SSF52540">
    <property type="entry name" value="P-loop containing nucleoside triphosphate hydrolases"/>
    <property type="match status" value="1"/>
</dbReference>
<reference evidence="5 6" key="1">
    <citation type="submission" date="2020-03" db="EMBL/GenBank/DDBJ databases">
        <title>Leucobacter sp. nov., isolated from beetles.</title>
        <authorList>
            <person name="Hyun D.-W."/>
            <person name="Bae J.-W."/>
        </authorList>
    </citation>
    <scope>NUCLEOTIDE SEQUENCE [LARGE SCALE GENOMIC DNA]</scope>
    <source>
        <strain evidence="5 6">HDW9C</strain>
    </source>
</reference>
<keyword evidence="2" id="KW-0238">DNA-binding</keyword>
<feature type="domain" description="HTH luxR-type" evidence="4">
    <location>
        <begin position="800"/>
        <end position="865"/>
    </location>
</feature>
<dbReference type="PROSITE" id="PS50043">
    <property type="entry name" value="HTH_LUXR_2"/>
    <property type="match status" value="1"/>
</dbReference>
<evidence type="ECO:0000313" key="6">
    <source>
        <dbReference type="Proteomes" id="UP000502677"/>
    </source>
</evidence>
<dbReference type="EMBL" id="CP049863">
    <property type="protein sequence ID" value="QIK63130.1"/>
    <property type="molecule type" value="Genomic_DNA"/>
</dbReference>
<protein>
    <recommendedName>
        <fullName evidence="4">HTH luxR-type domain-containing protein</fullName>
    </recommendedName>
</protein>
<sequence>MTPEPTDLEGRRNALTTAFDLIQAKRSVEIVGARGSGRTAFVSELAKRLRESGWNVIQVRGIASLQSHPLAALHLAGVVGSGTNGRNSSRLHETAMGLTRLTDRSLTAILVDDWGDLDESSWGVIEAARQASGVPVVTTRVFGRASRHALSALPGTICEPAYLIELTPLRYDDLETALANYLNAAIDTNTMSRIYAKSGGNVGLSIALVDAAVREHRLVQHGEGMWVGDKELWSPSLRGLMESHLEHLRPEARDALELIAVMGSTDLGAVRQLVEWDTLEALEEDGLIAFAPGSPHNLVTVVPPLLVEYFRHATATARRVRLTELITTNLSAADSASVMLSENAPRAADPADQDTIFVGLARERSRTRRLITEAAWIAQPSPANAVDYITALAQTHSADVAETVDRVLVDTNESFGDAESRADLLVLHAEWLAYVKKDLESALTLLNESAAALGSYSPMAYAAEARILTHMRHTPAEIPATIQSTPDLPVRVQLALFETQMLLLTAGGRFGDALRVYAAIERLDPRSERVEPAYLLSLILLNEGHSAEAMRLLTSGLEKARSSFDMNAYRTFGGAILFAHLYAGNYTAAEELFDTVLAVGDPLLLPPGRRISMFSVSAISACRKGQVSLGERYAAEAEREHFVDGAFPGQTTAWARSQVLFLRGKPSEAADLLWNSSMSLWNRGARFAGVIGLLVALELNLRPDRMEKVGEYLAQVPELEGAKAHGNYLRALFAKDAEAMLVSATELEHAGRLGLAISATQQASHWFGESNKAKLQRTAHKLETLIRSRAGDVPLENARFSTTNAALSEREREVARLAASGLSNQEIASQLVISVRTVESHMHRVMRKLSVPNRHSLGVFLSSAII</sequence>
<dbReference type="Gene3D" id="1.25.40.10">
    <property type="entry name" value="Tetratricopeptide repeat domain"/>
    <property type="match status" value="1"/>
</dbReference>
<dbReference type="Gene3D" id="1.10.10.10">
    <property type="entry name" value="Winged helix-like DNA-binding domain superfamily/Winged helix DNA-binding domain"/>
    <property type="match status" value="1"/>
</dbReference>
<dbReference type="Proteomes" id="UP000502677">
    <property type="component" value="Chromosome"/>
</dbReference>
<name>A0A6G7XEU1_9MICO</name>
<evidence type="ECO:0000259" key="4">
    <source>
        <dbReference type="PROSITE" id="PS50043"/>
    </source>
</evidence>
<organism evidence="5 6">
    <name type="scientific">Leucobacter viscericola</name>
    <dbReference type="NCBI Taxonomy" id="2714935"/>
    <lineage>
        <taxon>Bacteria</taxon>
        <taxon>Bacillati</taxon>
        <taxon>Actinomycetota</taxon>
        <taxon>Actinomycetes</taxon>
        <taxon>Micrococcales</taxon>
        <taxon>Microbacteriaceae</taxon>
        <taxon>Leucobacter</taxon>
    </lineage>
</organism>
<dbReference type="Pfam" id="PF00196">
    <property type="entry name" value="GerE"/>
    <property type="match status" value="1"/>
</dbReference>
<dbReference type="InterPro" id="IPR036388">
    <property type="entry name" value="WH-like_DNA-bd_sf"/>
</dbReference>
<dbReference type="SUPFAM" id="SSF46894">
    <property type="entry name" value="C-terminal effector domain of the bipartite response regulators"/>
    <property type="match status" value="1"/>
</dbReference>
<gene>
    <name evidence="5" type="ORF">G7068_07890</name>
</gene>
<dbReference type="AlphaFoldDB" id="A0A6G7XEU1"/>
<dbReference type="PRINTS" id="PR00038">
    <property type="entry name" value="HTHLUXR"/>
</dbReference>
<dbReference type="PROSITE" id="PS00622">
    <property type="entry name" value="HTH_LUXR_1"/>
    <property type="match status" value="1"/>
</dbReference>
<keyword evidence="3" id="KW-0804">Transcription</keyword>
<evidence type="ECO:0000256" key="3">
    <source>
        <dbReference type="ARBA" id="ARBA00023163"/>
    </source>
</evidence>
<dbReference type="InterPro" id="IPR000792">
    <property type="entry name" value="Tscrpt_reg_LuxR_C"/>
</dbReference>
<dbReference type="InterPro" id="IPR011990">
    <property type="entry name" value="TPR-like_helical_dom_sf"/>
</dbReference>
<dbReference type="SMART" id="SM00421">
    <property type="entry name" value="HTH_LUXR"/>
    <property type="match status" value="1"/>
</dbReference>
<dbReference type="RefSeq" id="WP_166290874.1">
    <property type="nucleotide sequence ID" value="NZ_CP049863.1"/>
</dbReference>
<evidence type="ECO:0000313" key="5">
    <source>
        <dbReference type="EMBL" id="QIK63130.1"/>
    </source>
</evidence>
<keyword evidence="6" id="KW-1185">Reference proteome</keyword>
<dbReference type="GO" id="GO:0003677">
    <property type="term" value="F:DNA binding"/>
    <property type="evidence" value="ECO:0007669"/>
    <property type="project" value="UniProtKB-KW"/>
</dbReference>
<accession>A0A6G7XEU1</accession>
<evidence type="ECO:0000256" key="2">
    <source>
        <dbReference type="ARBA" id="ARBA00023125"/>
    </source>
</evidence>
<dbReference type="InterPro" id="IPR027417">
    <property type="entry name" value="P-loop_NTPase"/>
</dbReference>